<dbReference type="STRING" id="579105.SAMN04488096_101283"/>
<feature type="binding site" evidence="9">
    <location>
        <position position="63"/>
    </location>
    <ligand>
        <name>substrate</name>
    </ligand>
</feature>
<evidence type="ECO:0000256" key="5">
    <source>
        <dbReference type="ARBA" id="ARBA00022741"/>
    </source>
</evidence>
<dbReference type="UniPathway" id="UPA00068">
    <property type="reaction ID" value="UER00107"/>
</dbReference>
<dbReference type="GO" id="GO:0003991">
    <property type="term" value="F:acetylglutamate kinase activity"/>
    <property type="evidence" value="ECO:0007669"/>
    <property type="project" value="UniProtKB-UniRule"/>
</dbReference>
<evidence type="ECO:0000256" key="3">
    <source>
        <dbReference type="ARBA" id="ARBA00022605"/>
    </source>
</evidence>
<dbReference type="GO" id="GO:0042450">
    <property type="term" value="P:L-arginine biosynthetic process via ornithine"/>
    <property type="evidence" value="ECO:0007669"/>
    <property type="project" value="UniProtKB-UniRule"/>
</dbReference>
<feature type="binding site" evidence="9">
    <location>
        <position position="158"/>
    </location>
    <ligand>
        <name>substrate</name>
    </ligand>
</feature>
<proteinExistence type="inferred from homology"/>
<evidence type="ECO:0000256" key="4">
    <source>
        <dbReference type="ARBA" id="ARBA00022679"/>
    </source>
</evidence>
<sequence>MKTKLKIVKIGGNLIDDAEVLATLLKDFSAIKEPKILIHGGGKIATATSKKLGIESKLVEGRRITSAEDLEVITMVYAGLLNKNIVAQLQANNCNALGLSGADANCVQANLRHKEPVDYGFVGDVNHINSAIIQQLLTAQLTPVFCAISHDGKGQLLNTNADTVTAEIAIAMSKYYEVELMYCFEKNGVLENVEDENSVIPKINTAKYEALKANQQIHQGMLPKMQNCFYALKNGVANVVIGSSKLLQSNSTLFTQLSL</sequence>
<dbReference type="GO" id="GO:0005737">
    <property type="term" value="C:cytoplasm"/>
    <property type="evidence" value="ECO:0007669"/>
    <property type="project" value="UniProtKB-SubCell"/>
</dbReference>
<comment type="pathway">
    <text evidence="1 9">Amino-acid biosynthesis; L-arginine biosynthesis; N(2)-acetyl-L-ornithine from L-glutamate: step 2/4.</text>
</comment>
<comment type="function">
    <text evidence="9">Catalyzes the ATP-dependent phosphorylation of N-acetyl-L-glutamate.</text>
</comment>
<dbReference type="InterPro" id="IPR036393">
    <property type="entry name" value="AceGlu_kinase-like_sf"/>
</dbReference>
<keyword evidence="3 9" id="KW-0028">Amino-acid biosynthesis</keyword>
<dbReference type="PANTHER" id="PTHR23342">
    <property type="entry name" value="N-ACETYLGLUTAMATE SYNTHASE"/>
    <property type="match status" value="1"/>
</dbReference>
<keyword evidence="4 9" id="KW-0808">Transferase</keyword>
<dbReference type="InterPro" id="IPR001048">
    <property type="entry name" value="Asp/Glu/Uridylate_kinase"/>
</dbReference>
<feature type="site" description="Transition state stabilizer" evidence="9">
    <location>
        <position position="224"/>
    </location>
</feature>
<evidence type="ECO:0000313" key="11">
    <source>
        <dbReference type="EMBL" id="SHI36260.1"/>
    </source>
</evidence>
<dbReference type="PANTHER" id="PTHR23342:SF0">
    <property type="entry name" value="N-ACETYLGLUTAMATE SYNTHASE, MITOCHONDRIAL"/>
    <property type="match status" value="1"/>
</dbReference>
<dbReference type="CDD" id="cd04238">
    <property type="entry name" value="AAK_NAGK-like"/>
    <property type="match status" value="1"/>
</dbReference>
<evidence type="ECO:0000313" key="12">
    <source>
        <dbReference type="Proteomes" id="UP000184225"/>
    </source>
</evidence>
<dbReference type="Gene3D" id="3.40.1160.10">
    <property type="entry name" value="Acetylglutamate kinase-like"/>
    <property type="match status" value="1"/>
</dbReference>
<dbReference type="Proteomes" id="UP000184225">
    <property type="component" value="Unassembled WGS sequence"/>
</dbReference>
<feature type="domain" description="Aspartate/glutamate/uridylate kinase" evidence="10">
    <location>
        <begin position="4"/>
        <end position="242"/>
    </location>
</feature>
<comment type="subcellular location">
    <subcellularLocation>
        <location evidence="9">Cytoplasm</location>
    </subcellularLocation>
</comment>
<keyword evidence="5 9" id="KW-0547">Nucleotide-binding</keyword>
<accession>A0A1M6AID0</accession>
<evidence type="ECO:0000256" key="2">
    <source>
        <dbReference type="ARBA" id="ARBA00022571"/>
    </source>
</evidence>
<dbReference type="EC" id="2.7.2.8" evidence="9"/>
<protein>
    <recommendedName>
        <fullName evidence="9">Acetylglutamate kinase</fullName>
        <ecNumber evidence="9">2.7.2.8</ecNumber>
    </recommendedName>
    <alternativeName>
        <fullName evidence="9">N-acetyl-L-glutamate 5-phosphotransferase</fullName>
    </alternativeName>
    <alternativeName>
        <fullName evidence="9">NAG kinase</fullName>
        <shortName evidence="9">NAGK</shortName>
    </alternativeName>
</protein>
<dbReference type="EMBL" id="FQYY01000001">
    <property type="protein sequence ID" value="SHI36260.1"/>
    <property type="molecule type" value="Genomic_DNA"/>
</dbReference>
<dbReference type="InterPro" id="IPR004662">
    <property type="entry name" value="AcgluKinase_fam"/>
</dbReference>
<evidence type="ECO:0000256" key="8">
    <source>
        <dbReference type="ARBA" id="ARBA00048141"/>
    </source>
</evidence>
<keyword evidence="2 9" id="KW-0055">Arginine biosynthesis</keyword>
<dbReference type="AlphaFoldDB" id="A0A1M6AID0"/>
<feature type="site" description="Transition state stabilizer" evidence="9">
    <location>
        <position position="9"/>
    </location>
</feature>
<dbReference type="InterPro" id="IPR037528">
    <property type="entry name" value="ArgB"/>
</dbReference>
<reference evidence="11 12" key="1">
    <citation type="submission" date="2016-11" db="EMBL/GenBank/DDBJ databases">
        <authorList>
            <person name="Jaros S."/>
            <person name="Januszkiewicz K."/>
            <person name="Wedrychowicz H."/>
        </authorList>
    </citation>
    <scope>NUCLEOTIDE SEQUENCE [LARGE SCALE GENOMIC DNA]</scope>
    <source>
        <strain evidence="11 12">DSM 21425</strain>
    </source>
</reference>
<name>A0A1M6AID0_9FLAO</name>
<keyword evidence="9" id="KW-0963">Cytoplasm</keyword>
<keyword evidence="12" id="KW-1185">Reference proteome</keyword>
<evidence type="ECO:0000256" key="6">
    <source>
        <dbReference type="ARBA" id="ARBA00022777"/>
    </source>
</evidence>
<feature type="binding site" evidence="9">
    <location>
        <begin position="41"/>
        <end position="42"/>
    </location>
    <ligand>
        <name>substrate</name>
    </ligand>
</feature>
<evidence type="ECO:0000256" key="9">
    <source>
        <dbReference type="HAMAP-Rule" id="MF_00082"/>
    </source>
</evidence>
<evidence type="ECO:0000256" key="7">
    <source>
        <dbReference type="ARBA" id="ARBA00022840"/>
    </source>
</evidence>
<gene>
    <name evidence="9" type="primary">argB</name>
    <name evidence="11" type="ORF">SAMN04488096_101283</name>
</gene>
<dbReference type="RefSeq" id="WP_073147466.1">
    <property type="nucleotide sequence ID" value="NZ_FQYY01000001.1"/>
</dbReference>
<dbReference type="HAMAP" id="MF_00082">
    <property type="entry name" value="ArgB"/>
    <property type="match status" value="1"/>
</dbReference>
<comment type="catalytic activity">
    <reaction evidence="8 9">
        <text>N-acetyl-L-glutamate + ATP = N-acetyl-L-glutamyl 5-phosphate + ADP</text>
        <dbReference type="Rhea" id="RHEA:14629"/>
        <dbReference type="ChEBI" id="CHEBI:30616"/>
        <dbReference type="ChEBI" id="CHEBI:44337"/>
        <dbReference type="ChEBI" id="CHEBI:57936"/>
        <dbReference type="ChEBI" id="CHEBI:456216"/>
        <dbReference type="EC" id="2.7.2.8"/>
    </reaction>
</comment>
<dbReference type="PIRSF" id="PIRSF000728">
    <property type="entry name" value="NAGK"/>
    <property type="match status" value="1"/>
</dbReference>
<keyword evidence="6 9" id="KW-0418">Kinase</keyword>
<dbReference type="NCBIfam" id="TIGR00761">
    <property type="entry name" value="argB"/>
    <property type="match status" value="1"/>
</dbReference>
<dbReference type="Pfam" id="PF00696">
    <property type="entry name" value="AA_kinase"/>
    <property type="match status" value="1"/>
</dbReference>
<evidence type="ECO:0000259" key="10">
    <source>
        <dbReference type="Pfam" id="PF00696"/>
    </source>
</evidence>
<dbReference type="SUPFAM" id="SSF53633">
    <property type="entry name" value="Carbamate kinase-like"/>
    <property type="match status" value="1"/>
</dbReference>
<evidence type="ECO:0000256" key="1">
    <source>
        <dbReference type="ARBA" id="ARBA00004828"/>
    </source>
</evidence>
<keyword evidence="7 9" id="KW-0067">ATP-binding</keyword>
<organism evidence="11 12">
    <name type="scientific">Mesonia phycicola</name>
    <dbReference type="NCBI Taxonomy" id="579105"/>
    <lineage>
        <taxon>Bacteria</taxon>
        <taxon>Pseudomonadati</taxon>
        <taxon>Bacteroidota</taxon>
        <taxon>Flavobacteriia</taxon>
        <taxon>Flavobacteriales</taxon>
        <taxon>Flavobacteriaceae</taxon>
        <taxon>Mesonia</taxon>
    </lineage>
</organism>
<dbReference type="GO" id="GO:0005524">
    <property type="term" value="F:ATP binding"/>
    <property type="evidence" value="ECO:0007669"/>
    <property type="project" value="UniProtKB-UniRule"/>
</dbReference>
<comment type="similarity">
    <text evidence="9">Belongs to the acetylglutamate kinase family. ArgB subfamily.</text>
</comment>